<accession>A0A2S1SFS7</accession>
<name>A0A2S1SFS7_9FLAO</name>
<evidence type="ECO:0000313" key="2">
    <source>
        <dbReference type="Proteomes" id="UP000244937"/>
    </source>
</evidence>
<evidence type="ECO:0000313" key="1">
    <source>
        <dbReference type="EMBL" id="AWI25263.1"/>
    </source>
</evidence>
<dbReference type="EMBL" id="CP029187">
    <property type="protein sequence ID" value="AWI25263.1"/>
    <property type="molecule type" value="Genomic_DNA"/>
</dbReference>
<sequence length="66" mass="6651">MPLSETVGNAANAAPEQIGVTCVNVGVAGWLTVIVIVAVLAHCPTVGVKVYVVVAVLFNAGDHVPV</sequence>
<proteinExistence type="predicted"/>
<dbReference type="AlphaFoldDB" id="A0A2S1SFS7"/>
<dbReference type="Proteomes" id="UP000244937">
    <property type="component" value="Chromosome"/>
</dbReference>
<protein>
    <submittedName>
        <fullName evidence="1">Uncharacterized protein</fullName>
    </submittedName>
</protein>
<gene>
    <name evidence="1" type="ORF">HYN49_04775</name>
</gene>
<organism evidence="1 2">
    <name type="scientific">Flavobacterium pallidum</name>
    <dbReference type="NCBI Taxonomy" id="2172098"/>
    <lineage>
        <taxon>Bacteria</taxon>
        <taxon>Pseudomonadati</taxon>
        <taxon>Bacteroidota</taxon>
        <taxon>Flavobacteriia</taxon>
        <taxon>Flavobacteriales</taxon>
        <taxon>Flavobacteriaceae</taxon>
        <taxon>Flavobacterium</taxon>
    </lineage>
</organism>
<keyword evidence="2" id="KW-1185">Reference proteome</keyword>
<dbReference type="KEGG" id="fpal:HYN49_04775"/>
<reference evidence="1 2" key="1">
    <citation type="submission" date="2018-05" db="EMBL/GenBank/DDBJ databases">
        <title>Genome sequencing of Flavobacterium sp. HYN0049.</title>
        <authorList>
            <person name="Yi H."/>
            <person name="Baek C."/>
        </authorList>
    </citation>
    <scope>NUCLEOTIDE SEQUENCE [LARGE SCALE GENOMIC DNA]</scope>
    <source>
        <strain evidence="1 2">HYN0049</strain>
    </source>
</reference>